<comment type="caution">
    <text evidence="1">The sequence shown here is derived from an EMBL/GenBank/DDBJ whole genome shotgun (WGS) entry which is preliminary data.</text>
</comment>
<accession>A0A2K3N6E9</accession>
<sequence>FNSTPPLTSVTSPPTCFILLNLKGLHHDNLNHSQLTRTSQNSSLHKCLHISSSSVYFHYGDQVASTTVIVPSTGTIYELGSTSTSQFSPAILSSNFSYVHITYTSTTSSGRYLAWFPREFNIARGSRFEHTSSPEIGVILLNHSFGVTPKMTLSSFIVHLSSSADSY</sequence>
<gene>
    <name evidence="1" type="ORF">L195_g021834</name>
</gene>
<organism evidence="1 2">
    <name type="scientific">Trifolium pratense</name>
    <name type="common">Red clover</name>
    <dbReference type="NCBI Taxonomy" id="57577"/>
    <lineage>
        <taxon>Eukaryota</taxon>
        <taxon>Viridiplantae</taxon>
        <taxon>Streptophyta</taxon>
        <taxon>Embryophyta</taxon>
        <taxon>Tracheophyta</taxon>
        <taxon>Spermatophyta</taxon>
        <taxon>Magnoliopsida</taxon>
        <taxon>eudicotyledons</taxon>
        <taxon>Gunneridae</taxon>
        <taxon>Pentapetalae</taxon>
        <taxon>rosids</taxon>
        <taxon>fabids</taxon>
        <taxon>Fabales</taxon>
        <taxon>Fabaceae</taxon>
        <taxon>Papilionoideae</taxon>
        <taxon>50 kb inversion clade</taxon>
        <taxon>NPAAA clade</taxon>
        <taxon>Hologalegina</taxon>
        <taxon>IRL clade</taxon>
        <taxon>Trifolieae</taxon>
        <taxon>Trifolium</taxon>
    </lineage>
</organism>
<evidence type="ECO:0000313" key="1">
    <source>
        <dbReference type="EMBL" id="PNX98584.1"/>
    </source>
</evidence>
<dbReference type="AlphaFoldDB" id="A0A2K3N6E9"/>
<reference evidence="1 2" key="1">
    <citation type="journal article" date="2014" name="Am. J. Bot.">
        <title>Genome assembly and annotation for red clover (Trifolium pratense; Fabaceae).</title>
        <authorList>
            <person name="Istvanek J."/>
            <person name="Jaros M."/>
            <person name="Krenek A."/>
            <person name="Repkova J."/>
        </authorList>
    </citation>
    <scope>NUCLEOTIDE SEQUENCE [LARGE SCALE GENOMIC DNA]</scope>
    <source>
        <strain evidence="2">cv. Tatra</strain>
        <tissue evidence="1">Young leaves</tissue>
    </source>
</reference>
<feature type="non-terminal residue" evidence="1">
    <location>
        <position position="1"/>
    </location>
</feature>
<dbReference type="EMBL" id="ASHM01016810">
    <property type="protein sequence ID" value="PNX98584.1"/>
    <property type="molecule type" value="Genomic_DNA"/>
</dbReference>
<name>A0A2K3N6E9_TRIPR</name>
<evidence type="ECO:0000313" key="2">
    <source>
        <dbReference type="Proteomes" id="UP000236291"/>
    </source>
</evidence>
<reference evidence="1 2" key="2">
    <citation type="journal article" date="2017" name="Front. Plant Sci.">
        <title>Gene Classification and Mining of Molecular Markers Useful in Red Clover (Trifolium pratense) Breeding.</title>
        <authorList>
            <person name="Istvanek J."/>
            <person name="Dluhosova J."/>
            <person name="Dluhos P."/>
            <person name="Patkova L."/>
            <person name="Nedelnik J."/>
            <person name="Repkova J."/>
        </authorList>
    </citation>
    <scope>NUCLEOTIDE SEQUENCE [LARGE SCALE GENOMIC DNA]</scope>
    <source>
        <strain evidence="2">cv. Tatra</strain>
        <tissue evidence="1">Young leaves</tissue>
    </source>
</reference>
<proteinExistence type="predicted"/>
<dbReference type="Proteomes" id="UP000236291">
    <property type="component" value="Unassembled WGS sequence"/>
</dbReference>
<protein>
    <submittedName>
        <fullName evidence="1">Uncharacterized protein</fullName>
    </submittedName>
</protein>